<dbReference type="GO" id="GO:0030267">
    <property type="term" value="F:glyoxylate reductase (NADPH) activity"/>
    <property type="evidence" value="ECO:0007669"/>
    <property type="project" value="TreeGrafter"/>
</dbReference>
<dbReference type="AlphaFoldDB" id="A0A8J3JW03"/>
<feature type="domain" description="D-isomer specific 2-hydroxyacid dehydrogenase catalytic" evidence="5">
    <location>
        <begin position="33"/>
        <end position="327"/>
    </location>
</feature>
<sequence length="336" mass="36449">MYRPQALLVMRPDTFRIQFGPQELQRLRTLADLGDPIWTDDLDDPHTRARLADTDVLLTSWGAPTLTPQRLAAAPRLRAVLHCAGSVRNLVSDEIWRRGILVTSAAEANATPVAEYTLAAIVFAGKKAHVLAAESRLRPADWDDVHHREDLSNYGRTIGIVGFSRIGRRVVERLRTLDTAQVLVTDPYADPVAVAAAGGRLVELDELLTHADIVSLHLPELPQTRHAIGARELALLPDGATVINTARGAVLDTAALERECATGRLNAILDVTDPEPLPAGSLLAQLPNVMITPHIAGSLGSETRRLSAQALDELERFVHGRPPIDAVTSEALEMIA</sequence>
<dbReference type="InterPro" id="IPR036291">
    <property type="entry name" value="NAD(P)-bd_dom_sf"/>
</dbReference>
<name>A0A8J3JW03_9ACTN</name>
<evidence type="ECO:0000313" key="8">
    <source>
        <dbReference type="Proteomes" id="UP000619293"/>
    </source>
</evidence>
<dbReference type="EMBL" id="BONG01000016">
    <property type="protein sequence ID" value="GIF89519.1"/>
    <property type="molecule type" value="Genomic_DNA"/>
</dbReference>
<dbReference type="PANTHER" id="PTHR10996:SF178">
    <property type="entry name" value="2-HYDROXYACID DEHYDROGENASE YGL185C-RELATED"/>
    <property type="match status" value="1"/>
</dbReference>
<dbReference type="SUPFAM" id="SSF52283">
    <property type="entry name" value="Formate/glycerate dehydrogenase catalytic domain-like"/>
    <property type="match status" value="1"/>
</dbReference>
<feature type="domain" description="D-isomer specific 2-hydroxyacid dehydrogenase NAD-binding" evidence="6">
    <location>
        <begin position="130"/>
        <end position="296"/>
    </location>
</feature>
<proteinExistence type="inferred from homology"/>
<dbReference type="Pfam" id="PF02826">
    <property type="entry name" value="2-Hacid_dh_C"/>
    <property type="match status" value="1"/>
</dbReference>
<accession>A0A8J3JW03</accession>
<comment type="similarity">
    <text evidence="1 4">Belongs to the D-isomer specific 2-hydroxyacid dehydrogenase family.</text>
</comment>
<dbReference type="Pfam" id="PF00389">
    <property type="entry name" value="2-Hacid_dh"/>
    <property type="match status" value="1"/>
</dbReference>
<evidence type="ECO:0000256" key="1">
    <source>
        <dbReference type="ARBA" id="ARBA00005854"/>
    </source>
</evidence>
<dbReference type="InterPro" id="IPR006140">
    <property type="entry name" value="D-isomer_DH_NAD-bd"/>
</dbReference>
<dbReference type="InterPro" id="IPR050223">
    <property type="entry name" value="D-isomer_2-hydroxyacid_DH"/>
</dbReference>
<dbReference type="GO" id="GO:0051287">
    <property type="term" value="F:NAD binding"/>
    <property type="evidence" value="ECO:0007669"/>
    <property type="project" value="InterPro"/>
</dbReference>
<keyword evidence="8" id="KW-1185">Reference proteome</keyword>
<dbReference type="RefSeq" id="WP_191839742.1">
    <property type="nucleotide sequence ID" value="NZ_BAAALB010000009.1"/>
</dbReference>
<evidence type="ECO:0000256" key="2">
    <source>
        <dbReference type="ARBA" id="ARBA00023002"/>
    </source>
</evidence>
<evidence type="ECO:0000259" key="6">
    <source>
        <dbReference type="Pfam" id="PF02826"/>
    </source>
</evidence>
<evidence type="ECO:0000256" key="3">
    <source>
        <dbReference type="ARBA" id="ARBA00023027"/>
    </source>
</evidence>
<keyword evidence="2 4" id="KW-0560">Oxidoreductase</keyword>
<dbReference type="GO" id="GO:0005829">
    <property type="term" value="C:cytosol"/>
    <property type="evidence" value="ECO:0007669"/>
    <property type="project" value="TreeGrafter"/>
</dbReference>
<dbReference type="InterPro" id="IPR006139">
    <property type="entry name" value="D-isomer_2_OHA_DH_cat_dom"/>
</dbReference>
<organism evidence="7 8">
    <name type="scientific">Catellatospora chokoriensis</name>
    <dbReference type="NCBI Taxonomy" id="310353"/>
    <lineage>
        <taxon>Bacteria</taxon>
        <taxon>Bacillati</taxon>
        <taxon>Actinomycetota</taxon>
        <taxon>Actinomycetes</taxon>
        <taxon>Micromonosporales</taxon>
        <taxon>Micromonosporaceae</taxon>
        <taxon>Catellatospora</taxon>
    </lineage>
</organism>
<evidence type="ECO:0000259" key="5">
    <source>
        <dbReference type="Pfam" id="PF00389"/>
    </source>
</evidence>
<dbReference type="PANTHER" id="PTHR10996">
    <property type="entry name" value="2-HYDROXYACID DEHYDROGENASE-RELATED"/>
    <property type="match status" value="1"/>
</dbReference>
<dbReference type="Gene3D" id="3.40.50.720">
    <property type="entry name" value="NAD(P)-binding Rossmann-like Domain"/>
    <property type="match status" value="2"/>
</dbReference>
<comment type="caution">
    <text evidence="7">The sequence shown here is derived from an EMBL/GenBank/DDBJ whole genome shotgun (WGS) entry which is preliminary data.</text>
</comment>
<reference evidence="7 8" key="1">
    <citation type="submission" date="2021-01" db="EMBL/GenBank/DDBJ databases">
        <title>Whole genome shotgun sequence of Catellatospora chokoriensis NBRC 107358.</title>
        <authorList>
            <person name="Komaki H."/>
            <person name="Tamura T."/>
        </authorList>
    </citation>
    <scope>NUCLEOTIDE SEQUENCE [LARGE SCALE GENOMIC DNA]</scope>
    <source>
        <strain evidence="7 8">NBRC 107358</strain>
    </source>
</reference>
<keyword evidence="3" id="KW-0520">NAD</keyword>
<evidence type="ECO:0000256" key="4">
    <source>
        <dbReference type="RuleBase" id="RU003719"/>
    </source>
</evidence>
<dbReference type="GO" id="GO:0016618">
    <property type="term" value="F:hydroxypyruvate reductase [NAD(P)H] activity"/>
    <property type="evidence" value="ECO:0007669"/>
    <property type="project" value="TreeGrafter"/>
</dbReference>
<gene>
    <name evidence="7" type="ORF">Cch02nite_29630</name>
</gene>
<evidence type="ECO:0000313" key="7">
    <source>
        <dbReference type="EMBL" id="GIF89519.1"/>
    </source>
</evidence>
<dbReference type="CDD" id="cd12167">
    <property type="entry name" value="2-Hacid_dh_8"/>
    <property type="match status" value="1"/>
</dbReference>
<dbReference type="Proteomes" id="UP000619293">
    <property type="component" value="Unassembled WGS sequence"/>
</dbReference>
<dbReference type="SUPFAM" id="SSF51735">
    <property type="entry name" value="NAD(P)-binding Rossmann-fold domains"/>
    <property type="match status" value="1"/>
</dbReference>
<protein>
    <submittedName>
        <fullName evidence="7">Hydroxyacid dehydrogenase</fullName>
    </submittedName>
</protein>